<accession>A0A4Q7PKN6</accession>
<comment type="caution">
    <text evidence="2">The sequence shown here is derived from an EMBL/GenBank/DDBJ whole genome shotgun (WGS) entry which is preliminary data.</text>
</comment>
<keyword evidence="3" id="KW-1185">Reference proteome</keyword>
<gene>
    <name evidence="2" type="ORF">EV209_1730</name>
</gene>
<organism evidence="2 3">
    <name type="scientific">Cuneatibacter caecimuris</name>
    <dbReference type="NCBI Taxonomy" id="1796618"/>
    <lineage>
        <taxon>Bacteria</taxon>
        <taxon>Bacillati</taxon>
        <taxon>Bacillota</taxon>
        <taxon>Clostridia</taxon>
        <taxon>Lachnospirales</taxon>
        <taxon>Lachnospiraceae</taxon>
        <taxon>Cuneatibacter</taxon>
    </lineage>
</organism>
<proteinExistence type="predicted"/>
<evidence type="ECO:0000256" key="1">
    <source>
        <dbReference type="SAM" id="Phobius"/>
    </source>
</evidence>
<keyword evidence="1" id="KW-1133">Transmembrane helix</keyword>
<dbReference type="EMBL" id="SGXF01000003">
    <property type="protein sequence ID" value="RZT00421.1"/>
    <property type="molecule type" value="Genomic_DNA"/>
</dbReference>
<reference evidence="2 3" key="1">
    <citation type="submission" date="2019-02" db="EMBL/GenBank/DDBJ databases">
        <title>Genomic Encyclopedia of Type Strains, Phase IV (KMG-IV): sequencing the most valuable type-strain genomes for metagenomic binning, comparative biology and taxonomic classification.</title>
        <authorList>
            <person name="Goeker M."/>
        </authorList>
    </citation>
    <scope>NUCLEOTIDE SEQUENCE [LARGE SCALE GENOMIC DNA]</scope>
    <source>
        <strain evidence="2 3">DSM 29486</strain>
    </source>
</reference>
<dbReference type="AlphaFoldDB" id="A0A4Q7PKN6"/>
<evidence type="ECO:0000313" key="2">
    <source>
        <dbReference type="EMBL" id="RZT00421.1"/>
    </source>
</evidence>
<name>A0A4Q7PKN6_9FIRM</name>
<dbReference type="Proteomes" id="UP000292927">
    <property type="component" value="Unassembled WGS sequence"/>
</dbReference>
<sequence length="214" mass="24301">MNRIWKKVLAAAGMAAGIGILFWGSIELPGKVFSMQDGMREQEMVLSDLKPIELALSENPEKIPLTLEEKMKIVNETGLVMAYVEVRPDKDKLENSYDSFPAVILENIQDFIQWGNGPLKVKGEYTVNDGDTQEAISSAVTWQARPVLFCDSEELKRQFWVWNFSIIIDGWQWDGWLDDKTGKIVGIFGGQNSETGYDFLKKYYDSQGLLDMTE</sequence>
<dbReference type="RefSeq" id="WP_130435037.1">
    <property type="nucleotide sequence ID" value="NZ_SGXF01000003.1"/>
</dbReference>
<keyword evidence="1" id="KW-0472">Membrane</keyword>
<protein>
    <submittedName>
        <fullName evidence="2">Uncharacterized protein</fullName>
    </submittedName>
</protein>
<feature type="transmembrane region" description="Helical" evidence="1">
    <location>
        <begin position="7"/>
        <end position="26"/>
    </location>
</feature>
<evidence type="ECO:0000313" key="3">
    <source>
        <dbReference type="Proteomes" id="UP000292927"/>
    </source>
</evidence>
<keyword evidence="1" id="KW-0812">Transmembrane</keyword>